<evidence type="ECO:0000313" key="3">
    <source>
        <dbReference type="Proteomes" id="UP000050490"/>
    </source>
</evidence>
<sequence length="250" mass="27931">MGKPCVLNIASNTSYHARPTSLREVDSYIERIGNTNAPVELLLAFDELTRDEVVGFLLYIPVIRQTDSCGVCYMAVKSTHQGRGIGKNLVVAMLDRYPHAELTCSVSNVEFYERMGSSVVGTHCSQVAMSTRTQESTEGEILLIDSRSILGSPEARKRQMELEQRWGKKEMRYAIGVGSGWGRNDTLSFSPLGQRYSPVRNTCAQPTGKDMRQELGRHIKLFISLLWGSNHKPPEFPSDELTFTLHTLGC</sequence>
<dbReference type="EMBL" id="LJQI01000316">
    <property type="protein sequence ID" value="KPX24458.1"/>
    <property type="molecule type" value="Genomic_DNA"/>
</dbReference>
<reference evidence="2 3" key="1">
    <citation type="submission" date="2015-09" db="EMBL/GenBank/DDBJ databases">
        <title>Genome announcement of multiple Pseudomonas syringae strains.</title>
        <authorList>
            <person name="Thakur S."/>
            <person name="Wang P.W."/>
            <person name="Gong Y."/>
            <person name="Weir B.S."/>
            <person name="Guttman D.S."/>
        </authorList>
    </citation>
    <scope>NUCLEOTIDE SEQUENCE [LARGE SCALE GENOMIC DNA]</scope>
    <source>
        <strain evidence="2 3">ICMP4455</strain>
    </source>
</reference>
<dbReference type="Gene3D" id="3.40.630.30">
    <property type="match status" value="1"/>
</dbReference>
<dbReference type="Proteomes" id="UP000050490">
    <property type="component" value="Unassembled WGS sequence"/>
</dbReference>
<name>A0A0P9SDG3_PSEA0</name>
<dbReference type="SUPFAM" id="SSF55729">
    <property type="entry name" value="Acyl-CoA N-acyltransferases (Nat)"/>
    <property type="match status" value="1"/>
</dbReference>
<dbReference type="AlphaFoldDB" id="A0A0P9SDG3"/>
<dbReference type="Pfam" id="PF00583">
    <property type="entry name" value="Acetyltransf_1"/>
    <property type="match status" value="1"/>
</dbReference>
<accession>A0A0P9SDG3</accession>
<dbReference type="CDD" id="cd04301">
    <property type="entry name" value="NAT_SF"/>
    <property type="match status" value="1"/>
</dbReference>
<evidence type="ECO:0000313" key="2">
    <source>
        <dbReference type="EMBL" id="KPX24458.1"/>
    </source>
</evidence>
<dbReference type="GO" id="GO:0016747">
    <property type="term" value="F:acyltransferase activity, transferring groups other than amino-acyl groups"/>
    <property type="evidence" value="ECO:0007669"/>
    <property type="project" value="InterPro"/>
</dbReference>
<gene>
    <name evidence="2" type="ORF">ALO70_200021</name>
</gene>
<dbReference type="InterPro" id="IPR000182">
    <property type="entry name" value="GNAT_dom"/>
</dbReference>
<dbReference type="PATRIC" id="fig|129137.4.peg.681"/>
<dbReference type="PROSITE" id="PS51186">
    <property type="entry name" value="GNAT"/>
    <property type="match status" value="1"/>
</dbReference>
<protein>
    <submittedName>
        <fullName evidence="2">Membrane protein</fullName>
    </submittedName>
</protein>
<proteinExistence type="predicted"/>
<comment type="caution">
    <text evidence="2">The sequence shown here is derived from an EMBL/GenBank/DDBJ whole genome shotgun (WGS) entry which is preliminary data.</text>
</comment>
<organism evidence="2 3">
    <name type="scientific">Pseudomonas amygdali pv. eriobotryae</name>
    <dbReference type="NCBI Taxonomy" id="129137"/>
    <lineage>
        <taxon>Bacteria</taxon>
        <taxon>Pseudomonadati</taxon>
        <taxon>Pseudomonadota</taxon>
        <taxon>Gammaproteobacteria</taxon>
        <taxon>Pseudomonadales</taxon>
        <taxon>Pseudomonadaceae</taxon>
        <taxon>Pseudomonas</taxon>
        <taxon>Pseudomonas amygdali</taxon>
    </lineage>
</organism>
<feature type="domain" description="N-acetyltransferase" evidence="1">
    <location>
        <begin position="1"/>
        <end position="134"/>
    </location>
</feature>
<evidence type="ECO:0000259" key="1">
    <source>
        <dbReference type="PROSITE" id="PS51186"/>
    </source>
</evidence>
<dbReference type="InterPro" id="IPR016181">
    <property type="entry name" value="Acyl_CoA_acyltransferase"/>
</dbReference>